<protein>
    <recommendedName>
        <fullName evidence="5">RNA polymerase-associated protein RapA</fullName>
    </recommendedName>
</protein>
<dbReference type="Gene3D" id="3.40.50.300">
    <property type="entry name" value="P-loop containing nucleotide triphosphate hydrolases"/>
    <property type="match status" value="1"/>
</dbReference>
<organism evidence="3 4">
    <name type="scientific">Clostridium magnum DSM 2767</name>
    <dbReference type="NCBI Taxonomy" id="1121326"/>
    <lineage>
        <taxon>Bacteria</taxon>
        <taxon>Bacillati</taxon>
        <taxon>Bacillota</taxon>
        <taxon>Clostridia</taxon>
        <taxon>Eubacteriales</taxon>
        <taxon>Clostridiaceae</taxon>
        <taxon>Clostridium</taxon>
    </lineage>
</organism>
<dbReference type="PROSITE" id="PS51194">
    <property type="entry name" value="HELICASE_CTER"/>
    <property type="match status" value="1"/>
</dbReference>
<comment type="caution">
    <text evidence="3">The sequence shown here is derived from an EMBL/GenBank/DDBJ whole genome shotgun (WGS) entry which is preliminary data.</text>
</comment>
<keyword evidence="4" id="KW-1185">Reference proteome</keyword>
<evidence type="ECO:0000313" key="4">
    <source>
        <dbReference type="Proteomes" id="UP000076603"/>
    </source>
</evidence>
<evidence type="ECO:0000259" key="2">
    <source>
        <dbReference type="PROSITE" id="PS51194"/>
    </source>
</evidence>
<gene>
    <name evidence="3" type="ORF">CLMAG_14070</name>
</gene>
<dbReference type="PATRIC" id="fig|1121326.3.peg.1377"/>
<dbReference type="STRING" id="1121326.CLMAG_14070"/>
<dbReference type="RefSeq" id="WP_066619776.1">
    <property type="nucleotide sequence ID" value="NZ_FQXL01000072.1"/>
</dbReference>
<dbReference type="Pfam" id="PF00271">
    <property type="entry name" value="Helicase_C"/>
    <property type="match status" value="1"/>
</dbReference>
<evidence type="ECO:0008006" key="5">
    <source>
        <dbReference type="Google" id="ProtNLM"/>
    </source>
</evidence>
<evidence type="ECO:0000259" key="1">
    <source>
        <dbReference type="PROSITE" id="PS51192"/>
    </source>
</evidence>
<name>A0A162UWA8_9CLOT</name>
<dbReference type="Pfam" id="PF00176">
    <property type="entry name" value="SNF2-rel_dom"/>
    <property type="match status" value="1"/>
</dbReference>
<dbReference type="Gene3D" id="3.40.50.10810">
    <property type="entry name" value="Tandem AAA-ATPase domain"/>
    <property type="match status" value="1"/>
</dbReference>
<dbReference type="GO" id="GO:0005524">
    <property type="term" value="F:ATP binding"/>
    <property type="evidence" value="ECO:0007669"/>
    <property type="project" value="InterPro"/>
</dbReference>
<feature type="domain" description="Helicase ATP-binding" evidence="1">
    <location>
        <begin position="13"/>
        <end position="178"/>
    </location>
</feature>
<dbReference type="SMART" id="SM00487">
    <property type="entry name" value="DEXDc"/>
    <property type="match status" value="1"/>
</dbReference>
<dbReference type="CDD" id="cd18013">
    <property type="entry name" value="DEXQc_bact_SNF2"/>
    <property type="match status" value="1"/>
</dbReference>
<dbReference type="EMBL" id="LWAE01000001">
    <property type="protein sequence ID" value="KZL94354.1"/>
    <property type="molecule type" value="Genomic_DNA"/>
</dbReference>
<dbReference type="SUPFAM" id="SSF52540">
    <property type="entry name" value="P-loop containing nucleoside triphosphate hydrolases"/>
    <property type="match status" value="2"/>
</dbReference>
<dbReference type="PANTHER" id="PTHR10799">
    <property type="entry name" value="SNF2/RAD54 HELICASE FAMILY"/>
    <property type="match status" value="1"/>
</dbReference>
<evidence type="ECO:0000313" key="3">
    <source>
        <dbReference type="EMBL" id="KZL94354.1"/>
    </source>
</evidence>
<dbReference type="InterPro" id="IPR000330">
    <property type="entry name" value="SNF2_N"/>
</dbReference>
<dbReference type="InterPro" id="IPR001650">
    <property type="entry name" value="Helicase_C-like"/>
</dbReference>
<sequence>MQFKPHEYQQYAITHIINNPAAGLFLDMGLGKTVTTLTAIDDLLFLGEVNKPLVIAPLRVAEDTWTTEVAKWDHLNHLRVSKVLGTPKQRINAMAKRADIYVTNRENVEWLVKNYFNNWPFDMVVIDELSSFKSSKAIRFRSLKKVRPYFKRIVGLTGTPAPNSLIDLWPQVYLLDGGQRLGKTITSYREQYFKPGDRNQYVVYNWKLKEGAEDAIHKKIGDICISMMAKDYLNIPERIDNTIDINLSESAIKKYKQLEKDLVLELGENDITASNAAVLTNKLLQMSNGAIYSENKSVIEIHEEKLKALLDIIEAANGKPVLIFYSFQHDFDRIVDFLKSKKLKAVGLEDSKDIAEWNKGNIPILLVHPASAGHGLNLQYGGNIIVWFGLTWSLELYQQANARLHRQGQKDNVVINHLVTKGTVDEDVMRALGNKEVNQNMLLEAVKARIKEYKDVTE</sequence>
<dbReference type="InterPro" id="IPR014001">
    <property type="entry name" value="Helicase_ATP-bd"/>
</dbReference>
<proteinExistence type="predicted"/>
<reference evidence="3 4" key="1">
    <citation type="submission" date="2016-04" db="EMBL/GenBank/DDBJ databases">
        <title>Genome sequence of Clostridium magnum DSM 2767.</title>
        <authorList>
            <person name="Poehlein A."/>
            <person name="Uhlig R."/>
            <person name="Fischer R."/>
            <person name="Bahl H."/>
            <person name="Daniel R."/>
        </authorList>
    </citation>
    <scope>NUCLEOTIDE SEQUENCE [LARGE SCALE GENOMIC DNA]</scope>
    <source>
        <strain evidence="3 4">DSM 2767</strain>
    </source>
</reference>
<dbReference type="Proteomes" id="UP000076603">
    <property type="component" value="Unassembled WGS sequence"/>
</dbReference>
<dbReference type="InterPro" id="IPR027417">
    <property type="entry name" value="P-loop_NTPase"/>
</dbReference>
<dbReference type="PROSITE" id="PS51192">
    <property type="entry name" value="HELICASE_ATP_BIND_1"/>
    <property type="match status" value="1"/>
</dbReference>
<accession>A0A162UWA8</accession>
<dbReference type="InterPro" id="IPR038718">
    <property type="entry name" value="SNF2-like_sf"/>
</dbReference>
<dbReference type="OrthoDB" id="9760715at2"/>
<dbReference type="AlphaFoldDB" id="A0A162UWA8"/>
<feature type="domain" description="Helicase C-terminal" evidence="2">
    <location>
        <begin position="305"/>
        <end position="454"/>
    </location>
</feature>